<feature type="region of interest" description="Disordered" evidence="8">
    <location>
        <begin position="1066"/>
        <end position="1106"/>
    </location>
</feature>
<dbReference type="InterPro" id="IPR028128">
    <property type="entry name" value="Vasculin_fam"/>
</dbReference>
<evidence type="ECO:0000256" key="5">
    <source>
        <dbReference type="ARBA" id="ARBA00023163"/>
    </source>
</evidence>
<dbReference type="PANTHER" id="PTHR14339">
    <property type="entry name" value="VASCULIN"/>
    <property type="match status" value="1"/>
</dbReference>
<feature type="region of interest" description="Disordered" evidence="8">
    <location>
        <begin position="97"/>
        <end position="191"/>
    </location>
</feature>
<keyword evidence="3" id="KW-0805">Transcription regulation</keyword>
<feature type="compositionally biased region" description="Polar residues" evidence="8">
    <location>
        <begin position="293"/>
        <end position="302"/>
    </location>
</feature>
<feature type="region of interest" description="Disordered" evidence="8">
    <location>
        <begin position="17"/>
        <end position="41"/>
    </location>
</feature>
<dbReference type="FunCoup" id="A0A341BJF9">
    <property type="interactions" value="51"/>
</dbReference>
<comment type="similarity">
    <text evidence="2">Belongs to the vasculin family.</text>
</comment>
<evidence type="ECO:0000256" key="6">
    <source>
        <dbReference type="ARBA" id="ARBA00023242"/>
    </source>
</evidence>
<proteinExistence type="inferred from homology"/>
<feature type="compositionally biased region" description="Basic and acidic residues" evidence="8">
    <location>
        <begin position="317"/>
        <end position="346"/>
    </location>
</feature>
<feature type="region of interest" description="Disordered" evidence="8">
    <location>
        <begin position="290"/>
        <end position="376"/>
    </location>
</feature>
<feature type="region of interest" description="Disordered" evidence="8">
    <location>
        <begin position="584"/>
        <end position="612"/>
    </location>
</feature>
<evidence type="ECO:0000256" key="1">
    <source>
        <dbReference type="ARBA" id="ARBA00004123"/>
    </source>
</evidence>
<keyword evidence="6" id="KW-0539">Nucleus</keyword>
<evidence type="ECO:0000256" key="7">
    <source>
        <dbReference type="SAM" id="Coils"/>
    </source>
</evidence>
<protein>
    <submittedName>
        <fullName evidence="10">Coiled-coil domain-containing protein 17-like isoform X1</fullName>
    </submittedName>
</protein>
<evidence type="ECO:0000256" key="8">
    <source>
        <dbReference type="SAM" id="MobiDB-lite"/>
    </source>
</evidence>
<sequence>MAQHDFVPAWLNFSTPQSAKSPTATFEKHGEHLPRGDGRFGVSRRRHNSSDGFFNNGPLRTTGDSWHQPSLFRHDSVDSGVSKGAYAGITGNLSGWHGSSRGHDGMSQRSGGGTGNHRHWNGSFHSRKGCAFQEKPPTEIREEKKDDKVEKLQFEEDDFPSLNPEAGKQNQPCRPIGTPSGVWENPPSAKQPSKMLVIKKVSKEDPAAAFSAAFTSPGSHHANGNKLSTMVPSVYKNLVPKPVPPPSKPSAWKANRMEHKSGSLSSSRESAFTSPISVTKPVVLAGGIVLSSPKESPASTTPPIEISSSRLTKLTRRTTDRKSEFLKTLKDDRNGDFSESRDCEKLEDSEDNSTPEPKENGEEGCHQNGLDLPVEDEGEVLSHSLEAEHRLLKAMGWQEYPENDENCLPLTEDELKEFHMKTEELRRNGFGKNGFLQSRSSSLFSPWRNTCKAEFEDSDTETSSSETSDDDAWKSWLLSGKESHPMDSHSGEPGLLPCGSCDMVFRSWALLATHTQRFCIGRQPRELTVGEQPPIDTEPRVPRVVPQEHQGLPDQEASKSALKRLTDEVQRLRLYLQEMRPSITEVPRGSQGPWRRSEAPTQGPSYETAGSPGERLRALHRTHARRLAETKAQSCALERRGEELSRHLQGLAWTRDGKSRIFSLERELRELRAEAGRTRGALEELGAHVQQLQANPGTRLNALREAELCGPVLQANPGTLAAEIGALREAYIRGGGRDTGVLGWMWQLQVEASALELRRSRTRRGRQAGAAFKELLAVEAENRRLEAEILALQMQRGAGRVPWGHREPRLVANPSPRLRRREDPPSLPPPVAPPLPLLPHSTGVLFLGGAEKASQFPGTMTRNLGLDPHFLLPTTDVLGPAPYDPGAGLVIFYDFLRGLEASWIWVQLLTGLARDGQDTGGTTALPPALCLPPPPAPGPMGNCAILASRQPIPRLPPSPSVSLICELQAWQGLAWAKAPLPKAWASLVLFDRDQRVLSGRWRLPLRTLPLDPSLSLGQLNGIPQVGQAELFLRLVNARDADTQTLAEINPASAHEYQYPPLVPNSSSLEASSLAPTAGFVDPPPPEDPHQRQSQAQRGGFAPSAQL</sequence>
<dbReference type="InParanoid" id="A0A341BJF9"/>
<dbReference type="KEGG" id="nasi:112400404"/>
<feature type="compositionally biased region" description="Polar residues" evidence="8">
    <location>
        <begin position="262"/>
        <end position="274"/>
    </location>
</feature>
<reference evidence="10" key="1">
    <citation type="submission" date="2025-08" db="UniProtKB">
        <authorList>
            <consortium name="RefSeq"/>
        </authorList>
    </citation>
    <scope>IDENTIFICATION</scope>
    <source>
        <tissue evidence="10">Meat</tissue>
    </source>
</reference>
<keyword evidence="7" id="KW-0175">Coiled coil</keyword>
<dbReference type="PANTHER" id="PTHR14339:SF10">
    <property type="entry name" value="VASCULIN-LIKE PROTEIN 1"/>
    <property type="match status" value="1"/>
</dbReference>
<feature type="compositionally biased region" description="Basic and acidic residues" evidence="8">
    <location>
        <begin position="26"/>
        <end position="38"/>
    </location>
</feature>
<name>A0A341BJF9_NEOAA</name>
<dbReference type="GeneID" id="112400404"/>
<keyword evidence="9" id="KW-1185">Reference proteome</keyword>
<evidence type="ECO:0000256" key="4">
    <source>
        <dbReference type="ARBA" id="ARBA00023125"/>
    </source>
</evidence>
<dbReference type="GO" id="GO:0006351">
    <property type="term" value="P:DNA-templated transcription"/>
    <property type="evidence" value="ECO:0007669"/>
    <property type="project" value="InterPro"/>
</dbReference>
<feature type="compositionally biased region" description="Pro residues" evidence="8">
    <location>
        <begin position="825"/>
        <end position="834"/>
    </location>
</feature>
<dbReference type="STRING" id="1706337.A0A341BJF9"/>
<feature type="region of interest" description="Disordered" evidence="8">
    <location>
        <begin position="804"/>
        <end position="834"/>
    </location>
</feature>
<dbReference type="GO" id="GO:0045893">
    <property type="term" value="P:positive regulation of DNA-templated transcription"/>
    <property type="evidence" value="ECO:0007669"/>
    <property type="project" value="InterPro"/>
</dbReference>
<dbReference type="Proteomes" id="UP000252040">
    <property type="component" value="Unplaced"/>
</dbReference>
<dbReference type="AlphaFoldDB" id="A0A341BJF9"/>
<dbReference type="GO" id="GO:0005634">
    <property type="term" value="C:nucleus"/>
    <property type="evidence" value="ECO:0007669"/>
    <property type="project" value="UniProtKB-SubCell"/>
</dbReference>
<feature type="compositionally biased region" description="Basic and acidic residues" evidence="8">
    <location>
        <begin position="356"/>
        <end position="365"/>
    </location>
</feature>
<evidence type="ECO:0000256" key="2">
    <source>
        <dbReference type="ARBA" id="ARBA00010099"/>
    </source>
</evidence>
<dbReference type="GO" id="GO:0003723">
    <property type="term" value="F:RNA binding"/>
    <property type="evidence" value="ECO:0007669"/>
    <property type="project" value="InterPro"/>
</dbReference>
<feature type="coiled-coil region" evidence="7">
    <location>
        <begin position="768"/>
        <end position="795"/>
    </location>
</feature>
<gene>
    <name evidence="10" type="primary">LOC112400404</name>
</gene>
<organism evidence="9 10">
    <name type="scientific">Neophocaena asiaeorientalis asiaeorientalis</name>
    <name type="common">Yangtze finless porpoise</name>
    <name type="synonym">Neophocaena phocaenoides subsp. asiaeorientalis</name>
    <dbReference type="NCBI Taxonomy" id="1706337"/>
    <lineage>
        <taxon>Eukaryota</taxon>
        <taxon>Metazoa</taxon>
        <taxon>Chordata</taxon>
        <taxon>Craniata</taxon>
        <taxon>Vertebrata</taxon>
        <taxon>Euteleostomi</taxon>
        <taxon>Mammalia</taxon>
        <taxon>Eutheria</taxon>
        <taxon>Laurasiatheria</taxon>
        <taxon>Artiodactyla</taxon>
        <taxon>Whippomorpha</taxon>
        <taxon>Cetacea</taxon>
        <taxon>Odontoceti</taxon>
        <taxon>Phocoenidae</taxon>
        <taxon>Neophocaena</taxon>
    </lineage>
</organism>
<dbReference type="RefSeq" id="XP_024601897.1">
    <property type="nucleotide sequence ID" value="XM_024746129.1"/>
</dbReference>
<evidence type="ECO:0000256" key="3">
    <source>
        <dbReference type="ARBA" id="ARBA00023015"/>
    </source>
</evidence>
<dbReference type="Pfam" id="PF15337">
    <property type="entry name" value="Vasculin"/>
    <property type="match status" value="1"/>
</dbReference>
<keyword evidence="5" id="KW-0804">Transcription</keyword>
<feature type="compositionally biased region" description="Basic and acidic residues" evidence="8">
    <location>
        <begin position="136"/>
        <end position="154"/>
    </location>
</feature>
<keyword evidence="4" id="KW-0238">DNA-binding</keyword>
<feature type="region of interest" description="Disordered" evidence="8">
    <location>
        <begin position="239"/>
        <end position="274"/>
    </location>
</feature>
<evidence type="ECO:0000313" key="10">
    <source>
        <dbReference type="RefSeq" id="XP_024601897.1"/>
    </source>
</evidence>
<accession>A0A341BJF9</accession>
<feature type="compositionally biased region" description="Basic residues" evidence="8">
    <location>
        <begin position="116"/>
        <end position="128"/>
    </location>
</feature>
<comment type="subcellular location">
    <subcellularLocation>
        <location evidence="1">Nucleus</location>
    </subcellularLocation>
</comment>
<evidence type="ECO:0000313" key="9">
    <source>
        <dbReference type="Proteomes" id="UP000252040"/>
    </source>
</evidence>
<dbReference type="GO" id="GO:0003677">
    <property type="term" value="F:DNA binding"/>
    <property type="evidence" value="ECO:0007669"/>
    <property type="project" value="UniProtKB-KW"/>
</dbReference>